<gene>
    <name evidence="1" type="ORF">A9Q84_14510</name>
</gene>
<protein>
    <submittedName>
        <fullName evidence="1">Uncharacterized protein</fullName>
    </submittedName>
</protein>
<reference evidence="2" key="1">
    <citation type="journal article" date="2017" name="Proc. Natl. Acad. Sci. U.S.A.">
        <title>Simulation of Deepwater Horizon oil plume reveals substrate specialization within a complex community of hydrocarbon-degraders.</title>
        <authorList>
            <person name="Hu P."/>
            <person name="Dubinsky E.A."/>
            <person name="Probst A.J."/>
            <person name="Wang J."/>
            <person name="Sieber C.M.K."/>
            <person name="Tom L.M."/>
            <person name="Gardinali P."/>
            <person name="Banfield J.F."/>
            <person name="Atlas R.M."/>
            <person name="Andersen G.L."/>
        </authorList>
    </citation>
    <scope>NUCLEOTIDE SEQUENCE [LARGE SCALE GENOMIC DNA]</scope>
</reference>
<dbReference type="EMBL" id="MAAO01000007">
    <property type="protein sequence ID" value="OUR95710.1"/>
    <property type="molecule type" value="Genomic_DNA"/>
</dbReference>
<proteinExistence type="predicted"/>
<comment type="caution">
    <text evidence="1">The sequence shown here is derived from an EMBL/GenBank/DDBJ whole genome shotgun (WGS) entry which is preliminary data.</text>
</comment>
<sequence>MTIFSLFISTTCFALTITGSGASKLAALEDAYLLVGLKEGVVSGIFHLKNDMELGGGISISNGPLISNIEIINCKQEQRLFTCVFNFKIINKEMDLSLFIADIPSIACDEADSTMDLYECYEIEEKSTFEGPQLTVIKGIVTINIIRQGSFLKITRHKKRHIIQGIGRTYQEARKSLTKQGEYQMKKNRKSKNRIQKLYKESLMEMYVRAYDEGDLKEFIKEGMYPTEIISQGRNVVYFVRKLGGKRLLD</sequence>
<name>A0A1Y5F4X1_9BACT</name>
<organism evidence="1 2">
    <name type="scientific">Halobacteriovorax marinus</name>
    <dbReference type="NCBI Taxonomy" id="97084"/>
    <lineage>
        <taxon>Bacteria</taxon>
        <taxon>Pseudomonadati</taxon>
        <taxon>Bdellovibrionota</taxon>
        <taxon>Bacteriovoracia</taxon>
        <taxon>Bacteriovoracales</taxon>
        <taxon>Halobacteriovoraceae</taxon>
        <taxon>Halobacteriovorax</taxon>
    </lineage>
</organism>
<accession>A0A1Y5F4X1</accession>
<evidence type="ECO:0000313" key="2">
    <source>
        <dbReference type="Proteomes" id="UP000196531"/>
    </source>
</evidence>
<dbReference type="AlphaFoldDB" id="A0A1Y5F4X1"/>
<evidence type="ECO:0000313" key="1">
    <source>
        <dbReference type="EMBL" id="OUR95710.1"/>
    </source>
</evidence>
<dbReference type="Proteomes" id="UP000196531">
    <property type="component" value="Unassembled WGS sequence"/>
</dbReference>